<dbReference type="Proteomes" id="UP000291832">
    <property type="component" value="Unassembled WGS sequence"/>
</dbReference>
<dbReference type="OrthoDB" id="329481at2"/>
<keyword evidence="2" id="KW-1185">Reference proteome</keyword>
<protein>
    <recommendedName>
        <fullName evidence="3">TetR family transcriptional regulator</fullName>
    </recommendedName>
</protein>
<reference evidence="1 2" key="1">
    <citation type="journal article" date="2015" name="Stand. Genomic Sci.">
        <title>Genomic Encyclopedia of Bacterial and Archaeal Type Strains, Phase III: the genomes of soil and plant-associated and newly described type strains.</title>
        <authorList>
            <person name="Whitman W.B."/>
            <person name="Woyke T."/>
            <person name="Klenk H.P."/>
            <person name="Zhou Y."/>
            <person name="Lilburn T.G."/>
            <person name="Beck B.J."/>
            <person name="De Vos P."/>
            <person name="Vandamme P."/>
            <person name="Eisen J.A."/>
            <person name="Garrity G."/>
            <person name="Hugenholtz P."/>
            <person name="Kyrpides N.C."/>
        </authorList>
    </citation>
    <scope>NUCLEOTIDE SEQUENCE [LARGE SCALE GENOMIC DNA]</scope>
    <source>
        <strain evidence="1 2">RF6</strain>
    </source>
</reference>
<proteinExistence type="predicted"/>
<evidence type="ECO:0000313" key="1">
    <source>
        <dbReference type="EMBL" id="RZT68401.1"/>
    </source>
</evidence>
<comment type="caution">
    <text evidence="1">The sequence shown here is derived from an EMBL/GenBank/DDBJ whole genome shotgun (WGS) entry which is preliminary data.</text>
</comment>
<accession>A0A4Q7U3T7</accession>
<dbReference type="Gene3D" id="1.10.357.10">
    <property type="entry name" value="Tetracycline Repressor, domain 2"/>
    <property type="match status" value="1"/>
</dbReference>
<dbReference type="AlphaFoldDB" id="A0A4Q7U3T7"/>
<sequence>MSGPERRAPGRPRADRPVTDRAMIGAAAIEILRESDAHKLTITNVAARLDVRSQTLYHHVRGVSDIVDAARAVCISRINLDCLAPDVPFVAGVTAFAIRYAEVFTPLAKNIWEFFQHPINDPATIAMYETFLRRAIAEDLPDQRALTLMLDVEYAIFMAVFEYSSLQSILDPAVLEEHGATALARAIAGSTSATPEGLRARLSERVGELIQHACDPSA</sequence>
<gene>
    <name evidence="1" type="ORF">EV139_0124</name>
</gene>
<dbReference type="InterPro" id="IPR009057">
    <property type="entry name" value="Homeodomain-like_sf"/>
</dbReference>
<evidence type="ECO:0000313" key="2">
    <source>
        <dbReference type="Proteomes" id="UP000291832"/>
    </source>
</evidence>
<dbReference type="RefSeq" id="WP_130452395.1">
    <property type="nucleotide sequence ID" value="NZ_QYAG01000004.1"/>
</dbReference>
<name>A0A4Q7U3T7_9MICO</name>
<dbReference type="EMBL" id="SHKI01000002">
    <property type="protein sequence ID" value="RZT68401.1"/>
    <property type="molecule type" value="Genomic_DNA"/>
</dbReference>
<organism evidence="1 2">
    <name type="scientific">Leucobacter luti</name>
    <dbReference type="NCBI Taxonomy" id="340320"/>
    <lineage>
        <taxon>Bacteria</taxon>
        <taxon>Bacillati</taxon>
        <taxon>Actinomycetota</taxon>
        <taxon>Actinomycetes</taxon>
        <taxon>Micrococcales</taxon>
        <taxon>Microbacteriaceae</taxon>
        <taxon>Leucobacter</taxon>
    </lineage>
</organism>
<dbReference type="SUPFAM" id="SSF46689">
    <property type="entry name" value="Homeodomain-like"/>
    <property type="match status" value="1"/>
</dbReference>
<evidence type="ECO:0008006" key="3">
    <source>
        <dbReference type="Google" id="ProtNLM"/>
    </source>
</evidence>